<keyword evidence="1" id="KW-0732">Signal</keyword>
<dbReference type="PROSITE" id="PS50022">
    <property type="entry name" value="FA58C_3"/>
    <property type="match status" value="1"/>
</dbReference>
<dbReference type="InterPro" id="IPR000421">
    <property type="entry name" value="FA58C"/>
</dbReference>
<evidence type="ECO:0000313" key="4">
    <source>
        <dbReference type="RefSeq" id="XP_019622114.1"/>
    </source>
</evidence>
<dbReference type="AlphaFoldDB" id="A0A6P4YK41"/>
<evidence type="ECO:0000313" key="3">
    <source>
        <dbReference type="Proteomes" id="UP000515135"/>
    </source>
</evidence>
<accession>A0A6P4YK41</accession>
<dbReference type="InterPro" id="IPR008979">
    <property type="entry name" value="Galactose-bd-like_sf"/>
</dbReference>
<keyword evidence="3" id="KW-1185">Reference proteome</keyword>
<feature type="signal peptide" evidence="1">
    <location>
        <begin position="1"/>
        <end position="20"/>
    </location>
</feature>
<sequence>MALTVFNLLLTLHLMSQTSATTAPPVTTSEPGNGQWLERDSSWVVDSSGVWVDDKGRAYDAAKALDGDKGTYWNAQAKGQRTYNYNNWYFVLDLITSHTLTRIAVNNYGDTTHDTAAFTLQKSQAGSPYTWEDVVSVDNVTGGTRQRQEFGGFQGTARYWRFVVTRTHSGWQPWLPELDFYGILRGKGKHHSCQSVFRVRS</sequence>
<name>A0A6P4YK41_BRABE</name>
<dbReference type="RefSeq" id="XP_019622114.1">
    <property type="nucleotide sequence ID" value="XM_019766555.1"/>
</dbReference>
<dbReference type="Proteomes" id="UP000515135">
    <property type="component" value="Unplaced"/>
</dbReference>
<reference evidence="4" key="1">
    <citation type="submission" date="2025-08" db="UniProtKB">
        <authorList>
            <consortium name="RefSeq"/>
        </authorList>
    </citation>
    <scope>IDENTIFICATION</scope>
    <source>
        <tissue evidence="4">Gonad</tissue>
    </source>
</reference>
<dbReference type="PANTHER" id="PTHR46549">
    <property type="entry name" value="MACPF DOMAIN-CONTAINING PROTEIN"/>
    <property type="match status" value="1"/>
</dbReference>
<dbReference type="KEGG" id="bbel:109468303"/>
<feature type="domain" description="F5/8 type C" evidence="2">
    <location>
        <begin position="28"/>
        <end position="183"/>
    </location>
</feature>
<protein>
    <submittedName>
        <fullName evidence="4">Uncharacterized protein LOC109468303</fullName>
    </submittedName>
</protein>
<dbReference type="PANTHER" id="PTHR46549:SF1">
    <property type="entry name" value="MACPF DOMAIN-CONTAINING PROTEIN"/>
    <property type="match status" value="1"/>
</dbReference>
<dbReference type="Pfam" id="PF22633">
    <property type="entry name" value="F5_F8_type_C_2"/>
    <property type="match status" value="1"/>
</dbReference>
<feature type="chain" id="PRO_5027580388" evidence="1">
    <location>
        <begin position="21"/>
        <end position="201"/>
    </location>
</feature>
<evidence type="ECO:0000259" key="2">
    <source>
        <dbReference type="PROSITE" id="PS50022"/>
    </source>
</evidence>
<proteinExistence type="predicted"/>
<dbReference type="GeneID" id="109468303"/>
<dbReference type="SUPFAM" id="SSF49785">
    <property type="entry name" value="Galactose-binding domain-like"/>
    <property type="match status" value="1"/>
</dbReference>
<gene>
    <name evidence="4" type="primary">LOC109468303</name>
</gene>
<dbReference type="OrthoDB" id="10062607at2759"/>
<evidence type="ECO:0000256" key="1">
    <source>
        <dbReference type="SAM" id="SignalP"/>
    </source>
</evidence>
<dbReference type="Gene3D" id="2.60.120.260">
    <property type="entry name" value="Galactose-binding domain-like"/>
    <property type="match status" value="1"/>
</dbReference>
<organism evidence="3 4">
    <name type="scientific">Branchiostoma belcheri</name>
    <name type="common">Amphioxus</name>
    <dbReference type="NCBI Taxonomy" id="7741"/>
    <lineage>
        <taxon>Eukaryota</taxon>
        <taxon>Metazoa</taxon>
        <taxon>Chordata</taxon>
        <taxon>Cephalochordata</taxon>
        <taxon>Leptocardii</taxon>
        <taxon>Amphioxiformes</taxon>
        <taxon>Branchiostomatidae</taxon>
        <taxon>Branchiostoma</taxon>
    </lineage>
</organism>